<gene>
    <name evidence="2" type="ORF">SAMN04488552_0380</name>
</gene>
<evidence type="ECO:0000313" key="2">
    <source>
        <dbReference type="EMBL" id="SDR67294.1"/>
    </source>
</evidence>
<keyword evidence="3" id="KW-1185">Reference proteome</keyword>
<feature type="chain" id="PRO_5009252908" evidence="1">
    <location>
        <begin position="18"/>
        <end position="74"/>
    </location>
</feature>
<evidence type="ECO:0000313" key="3">
    <source>
        <dbReference type="Proteomes" id="UP000198858"/>
    </source>
</evidence>
<accession>A0A1H1KY93</accession>
<evidence type="ECO:0000256" key="1">
    <source>
        <dbReference type="SAM" id="SignalP"/>
    </source>
</evidence>
<name>A0A1H1KY93_9FLAO</name>
<organism evidence="2 3">
    <name type="scientific">Christiangramia echinicola</name>
    <dbReference type="NCBI Taxonomy" id="279359"/>
    <lineage>
        <taxon>Bacteria</taxon>
        <taxon>Pseudomonadati</taxon>
        <taxon>Bacteroidota</taxon>
        <taxon>Flavobacteriia</taxon>
        <taxon>Flavobacteriales</taxon>
        <taxon>Flavobacteriaceae</taxon>
        <taxon>Christiangramia</taxon>
    </lineage>
</organism>
<dbReference type="RefSeq" id="WP_026934805.1">
    <property type="nucleotide sequence ID" value="NZ_LT629745.1"/>
</dbReference>
<dbReference type="Proteomes" id="UP000198858">
    <property type="component" value="Chromosome I"/>
</dbReference>
<feature type="signal peptide" evidence="1">
    <location>
        <begin position="1"/>
        <end position="17"/>
    </location>
</feature>
<dbReference type="AlphaFoldDB" id="A0A1H1KY93"/>
<proteinExistence type="predicted"/>
<keyword evidence="1" id="KW-0732">Signal</keyword>
<sequence length="74" mass="8621">MKRIQLLLFTVILLAIAAKVSFTPEHKAGYAALSIDTKLENVQEFFRYKVYNIQSENTFKVKSCMVKTRMCYHT</sequence>
<dbReference type="EMBL" id="LT629745">
    <property type="protein sequence ID" value="SDR67294.1"/>
    <property type="molecule type" value="Genomic_DNA"/>
</dbReference>
<protein>
    <submittedName>
        <fullName evidence="2">Uncharacterized protein</fullName>
    </submittedName>
</protein>
<reference evidence="2 3" key="1">
    <citation type="submission" date="2016-10" db="EMBL/GenBank/DDBJ databases">
        <authorList>
            <person name="Varghese N."/>
            <person name="Submissions S."/>
        </authorList>
    </citation>
    <scope>NUCLEOTIDE SEQUENCE [LARGE SCALE GENOMIC DNA]</scope>
    <source>
        <strain evidence="2 3">Mar_2010_102</strain>
    </source>
</reference>